<dbReference type="SMART" id="SM00822">
    <property type="entry name" value="PKS_KR"/>
    <property type="match status" value="1"/>
</dbReference>
<protein>
    <submittedName>
        <fullName evidence="5">Short chain dehydrogenase</fullName>
    </submittedName>
</protein>
<dbReference type="Gene3D" id="3.40.50.720">
    <property type="entry name" value="NAD(P)-binding Rossmann-like Domain"/>
    <property type="match status" value="1"/>
</dbReference>
<dbReference type="InterPro" id="IPR051911">
    <property type="entry name" value="SDR_oxidoreductase"/>
</dbReference>
<evidence type="ECO:0000313" key="5">
    <source>
        <dbReference type="EMBL" id="SAL30807.1"/>
    </source>
</evidence>
<dbReference type="Pfam" id="PF00106">
    <property type="entry name" value="adh_short"/>
    <property type="match status" value="1"/>
</dbReference>
<dbReference type="CDD" id="cd05374">
    <property type="entry name" value="17beta-HSD-like_SDR_c"/>
    <property type="match status" value="1"/>
</dbReference>
<dbReference type="InterPro" id="IPR057326">
    <property type="entry name" value="KR_dom"/>
</dbReference>
<comment type="similarity">
    <text evidence="1 3">Belongs to the short-chain dehydrogenases/reductases (SDR) family.</text>
</comment>
<dbReference type="GO" id="GO:0016491">
    <property type="term" value="F:oxidoreductase activity"/>
    <property type="evidence" value="ECO:0007669"/>
    <property type="project" value="UniProtKB-KW"/>
</dbReference>
<keyword evidence="2" id="KW-0560">Oxidoreductase</keyword>
<gene>
    <name evidence="5" type="ORF">AWB64_02749</name>
</gene>
<dbReference type="Proteomes" id="UP000054893">
    <property type="component" value="Unassembled WGS sequence"/>
</dbReference>
<evidence type="ECO:0000313" key="6">
    <source>
        <dbReference type="Proteomes" id="UP000054893"/>
    </source>
</evidence>
<evidence type="ECO:0000256" key="1">
    <source>
        <dbReference type="ARBA" id="ARBA00006484"/>
    </source>
</evidence>
<evidence type="ECO:0000256" key="3">
    <source>
        <dbReference type="RuleBase" id="RU000363"/>
    </source>
</evidence>
<dbReference type="NCBIfam" id="NF006114">
    <property type="entry name" value="PRK08263.1"/>
    <property type="match status" value="1"/>
</dbReference>
<dbReference type="NCBIfam" id="NF004824">
    <property type="entry name" value="PRK06180.1"/>
    <property type="match status" value="1"/>
</dbReference>
<reference evidence="5 6" key="1">
    <citation type="submission" date="2016-01" db="EMBL/GenBank/DDBJ databases">
        <authorList>
            <person name="Oliw E.H."/>
        </authorList>
    </citation>
    <scope>NUCLEOTIDE SEQUENCE [LARGE SCALE GENOMIC DNA]</scope>
    <source>
        <strain evidence="5">LMG 22029</strain>
    </source>
</reference>
<dbReference type="AlphaFoldDB" id="A0A158GFX2"/>
<dbReference type="PRINTS" id="PR00081">
    <property type="entry name" value="GDHRDH"/>
</dbReference>
<proteinExistence type="inferred from homology"/>
<dbReference type="InterPro" id="IPR036291">
    <property type="entry name" value="NAD(P)-bd_dom_sf"/>
</dbReference>
<dbReference type="InterPro" id="IPR002347">
    <property type="entry name" value="SDR_fam"/>
</dbReference>
<organism evidence="5 6">
    <name type="scientific">Caballeronia sordidicola</name>
    <name type="common">Burkholderia sordidicola</name>
    <dbReference type="NCBI Taxonomy" id="196367"/>
    <lineage>
        <taxon>Bacteria</taxon>
        <taxon>Pseudomonadati</taxon>
        <taxon>Pseudomonadota</taxon>
        <taxon>Betaproteobacteria</taxon>
        <taxon>Burkholderiales</taxon>
        <taxon>Burkholderiaceae</taxon>
        <taxon>Caballeronia</taxon>
    </lineage>
</organism>
<dbReference type="EMBL" id="FCOC02000006">
    <property type="protein sequence ID" value="SAL30807.1"/>
    <property type="molecule type" value="Genomic_DNA"/>
</dbReference>
<sequence length="286" mass="29652">MSTASPDSSNSPVWFITGCSTGFGREIAQAVLARGWRAVVTARDPDSVADLANSHAGHALALKLDVTSPDAVTAAVAEAKARFGRIDVLVNNAGYGYLSAVEEGEDNEVRAMFEVNFFGAVSAIKAVLPVMREQGAGHIVNITSVGGLVGNPGSGYYAATKFALEGLGEALARETSGLGIKVTTVEPGPFRTDWAGRSLKQTSKTIDAYASIAGRRRSDIAANSGRQPGDPVRAALAIIAAVEADSPPSNLVLGKQGLGVVRKKLAGLINDLDTWEATTLGADFPD</sequence>
<dbReference type="PRINTS" id="PR00080">
    <property type="entry name" value="SDRFAMILY"/>
</dbReference>
<dbReference type="OrthoDB" id="9789083at2"/>
<dbReference type="PROSITE" id="PS00061">
    <property type="entry name" value="ADH_SHORT"/>
    <property type="match status" value="1"/>
</dbReference>
<evidence type="ECO:0000256" key="2">
    <source>
        <dbReference type="ARBA" id="ARBA00023002"/>
    </source>
</evidence>
<dbReference type="SUPFAM" id="SSF51735">
    <property type="entry name" value="NAD(P)-binding Rossmann-fold domains"/>
    <property type="match status" value="1"/>
</dbReference>
<dbReference type="RefSeq" id="WP_060819645.1">
    <property type="nucleotide sequence ID" value="NZ_FCOC02000006.1"/>
</dbReference>
<evidence type="ECO:0000259" key="4">
    <source>
        <dbReference type="SMART" id="SM00822"/>
    </source>
</evidence>
<dbReference type="InterPro" id="IPR020904">
    <property type="entry name" value="Sc_DH/Rdtase_CS"/>
</dbReference>
<dbReference type="PANTHER" id="PTHR43976:SF16">
    <property type="entry name" value="SHORT-CHAIN DEHYDROGENASE_REDUCTASE FAMILY PROTEIN"/>
    <property type="match status" value="1"/>
</dbReference>
<dbReference type="PANTHER" id="PTHR43976">
    <property type="entry name" value="SHORT CHAIN DEHYDROGENASE"/>
    <property type="match status" value="1"/>
</dbReference>
<feature type="domain" description="Ketoreductase" evidence="4">
    <location>
        <begin position="12"/>
        <end position="197"/>
    </location>
</feature>
<name>A0A158GFX2_CABSO</name>
<accession>A0A158GFX2</accession>